<dbReference type="PANTHER" id="PTHR43816">
    <property type="entry name" value="NICOTINAMIDE PHOSPHORIBOSYLTRANSFERASE"/>
    <property type="match status" value="1"/>
</dbReference>
<dbReference type="Gene3D" id="3.20.20.70">
    <property type="entry name" value="Aldolase class I"/>
    <property type="match status" value="1"/>
</dbReference>
<evidence type="ECO:0000313" key="2">
    <source>
        <dbReference type="Proteomes" id="UP000694410"/>
    </source>
</evidence>
<sequence length="138" mass="15879">EEERFYLLIVFYPLQLNKRAVGPNLSCCLTILVFLTQKYDGHLPIEIKAVPEGSVIPRGNVLFTVENTDPECYWLTNWIETILVQSWYPITVATNSREQKKILAKYLLETSGSLEGLEYKLHDFGYRGVSSQEVKLHV</sequence>
<evidence type="ECO:0000313" key="1">
    <source>
        <dbReference type="Ensembl" id="ENSCCEP00000014262.1"/>
    </source>
</evidence>
<keyword evidence="2" id="KW-1185">Reference proteome</keyword>
<dbReference type="AlphaFoldDB" id="A0A8C0ZE77"/>
<organism evidence="1 2">
    <name type="scientific">Cyanistes caeruleus</name>
    <name type="common">Eurasian blue tit</name>
    <name type="synonym">Parus caeruleus</name>
    <dbReference type="NCBI Taxonomy" id="156563"/>
    <lineage>
        <taxon>Eukaryota</taxon>
        <taxon>Metazoa</taxon>
        <taxon>Chordata</taxon>
        <taxon>Craniata</taxon>
        <taxon>Vertebrata</taxon>
        <taxon>Euteleostomi</taxon>
        <taxon>Archelosauria</taxon>
        <taxon>Archosauria</taxon>
        <taxon>Dinosauria</taxon>
        <taxon>Saurischia</taxon>
        <taxon>Theropoda</taxon>
        <taxon>Coelurosauria</taxon>
        <taxon>Aves</taxon>
        <taxon>Neognathae</taxon>
        <taxon>Neoaves</taxon>
        <taxon>Telluraves</taxon>
        <taxon>Australaves</taxon>
        <taxon>Passeriformes</taxon>
        <taxon>Paridae</taxon>
        <taxon>Cyanistes</taxon>
    </lineage>
</organism>
<dbReference type="Proteomes" id="UP000694410">
    <property type="component" value="Unplaced"/>
</dbReference>
<dbReference type="PANTHER" id="PTHR43816:SF1">
    <property type="entry name" value="NICOTINAMIDE PHOSPHORIBOSYLTRANSFERASE"/>
    <property type="match status" value="1"/>
</dbReference>
<name>A0A8C0ZE77_CYACU</name>
<dbReference type="Ensembl" id="ENSCCET00000022150.1">
    <property type="protein sequence ID" value="ENSCCEP00000014262.1"/>
    <property type="gene ID" value="ENSCCEG00000013619.1"/>
</dbReference>
<dbReference type="InterPro" id="IPR013785">
    <property type="entry name" value="Aldolase_TIM"/>
</dbReference>
<accession>A0A8C0ZE77</accession>
<dbReference type="GO" id="GO:0047280">
    <property type="term" value="F:nicotinamide phosphoribosyltransferase activity"/>
    <property type="evidence" value="ECO:0007669"/>
    <property type="project" value="TreeGrafter"/>
</dbReference>
<reference evidence="1" key="2">
    <citation type="submission" date="2025-09" db="UniProtKB">
        <authorList>
            <consortium name="Ensembl"/>
        </authorList>
    </citation>
    <scope>IDENTIFICATION</scope>
</reference>
<dbReference type="GO" id="GO:0009435">
    <property type="term" value="P:NAD+ biosynthetic process"/>
    <property type="evidence" value="ECO:0007669"/>
    <property type="project" value="TreeGrafter"/>
</dbReference>
<dbReference type="InterPro" id="IPR016471">
    <property type="entry name" value="Nicotinamide_PRibTrfase"/>
</dbReference>
<reference evidence="1" key="1">
    <citation type="submission" date="2025-08" db="UniProtKB">
        <authorList>
            <consortium name="Ensembl"/>
        </authorList>
    </citation>
    <scope>IDENTIFICATION</scope>
</reference>
<proteinExistence type="predicted"/>
<protein>
    <submittedName>
        <fullName evidence="1">Uncharacterized protein</fullName>
    </submittedName>
</protein>